<feature type="domain" description="Integrase zinc-binding" evidence="4">
    <location>
        <begin position="625"/>
        <end position="671"/>
    </location>
</feature>
<reference evidence="5 6" key="1">
    <citation type="submission" date="2024-02" db="EMBL/GenBank/DDBJ databases">
        <title>High-quality chromosome-scale genome assembly of Pensacola bahiagrass (Paspalum notatum Flugge var. saurae).</title>
        <authorList>
            <person name="Vega J.M."/>
            <person name="Podio M."/>
            <person name="Orjuela J."/>
            <person name="Siena L.A."/>
            <person name="Pessino S.C."/>
            <person name="Combes M.C."/>
            <person name="Mariac C."/>
            <person name="Albertini E."/>
            <person name="Pupilli F."/>
            <person name="Ortiz J.P.A."/>
            <person name="Leblanc O."/>
        </authorList>
    </citation>
    <scope>NUCLEOTIDE SEQUENCE [LARGE SCALE GENOMIC DNA]</scope>
    <source>
        <strain evidence="5">R1</strain>
        <tissue evidence="5">Leaf</tissue>
    </source>
</reference>
<name>A0AAQ3UP46_PASNO</name>
<dbReference type="AlphaFoldDB" id="A0AAQ3UP46"/>
<dbReference type="InterPro" id="IPR041577">
    <property type="entry name" value="RT_RNaseH_2"/>
</dbReference>
<dbReference type="Pfam" id="PF17921">
    <property type="entry name" value="Integrase_H2C2"/>
    <property type="match status" value="1"/>
</dbReference>
<dbReference type="InterPro" id="IPR043502">
    <property type="entry name" value="DNA/RNA_pol_sf"/>
</dbReference>
<keyword evidence="1" id="KW-0511">Multifunctional enzyme</keyword>
<dbReference type="SUPFAM" id="SSF56672">
    <property type="entry name" value="DNA/RNA polymerases"/>
    <property type="match status" value="1"/>
</dbReference>
<gene>
    <name evidence="5" type="ORF">U9M48_039527</name>
</gene>
<dbReference type="FunFam" id="3.30.70.270:FF:000003">
    <property type="entry name" value="Transposon Ty3-G Gag-Pol polyprotein"/>
    <property type="match status" value="1"/>
</dbReference>
<evidence type="ECO:0000313" key="6">
    <source>
        <dbReference type="Proteomes" id="UP001341281"/>
    </source>
</evidence>
<sequence length="671" mass="76278">KCPKHQKLQANALVVNDLDVSLSNEVLNQLDIEDSLAEEFCTLSLNALSGTEIGHCMKLRALVNCTLQEVPPSRVKLANAVPDLEWWCQGHTFKTPMKVLPLGSYDAILGFDWLEQQSHGLSKINAKQLIKWSEGNDIWAYVMVHTAAIDDPSPNSSEISQFLVEYADVFEVPTTLPPHHHYDHTIPILPGVAPVISRPYHYSPLHKYEIGRQIKVLLEQGYIVHSKKKDGTWRICVDYRCLNAITVKNRFPIPLVEEILDELVGSTHFTKLDLTTSYHQVRMMPQDEHKTVFKTHHGHYHFKCLRNDILSPFLRKFVMVFMDDILVYSPSLSQHIVHLTSVLQQLRQHKFFLKKVKCSFAQQQIEYLGHIISCEGVATDLSKIETKQKWPTPTSITELKGFLGLTEYYRRFIKGYDVIARPLNMLLKKNAFQWSVAAEQAFLALKQAIQQPHVLALPNFQQTFIIEIDACALGIGTVLMQQERPIAYLSKALGMKLQQLSIYEKEFLALIMAVGKWRSYLQWTEFIILIDHRCLAYLSEQNLHSDLQRKAMARLMGLRFKVVYKKGKENLAADALSQVAHLLAIQAVSVKLLATLAISSPDSNGYELVDGIIKRQGLIWVGQNSALETKIIAAMHSSPVGGHFGSKATYYRIKKLFGWKGLRADVDDFVK</sequence>
<evidence type="ECO:0000259" key="3">
    <source>
        <dbReference type="Pfam" id="PF17919"/>
    </source>
</evidence>
<dbReference type="Proteomes" id="UP001341281">
    <property type="component" value="Chromosome 09"/>
</dbReference>
<dbReference type="GO" id="GO:0003824">
    <property type="term" value="F:catalytic activity"/>
    <property type="evidence" value="ECO:0007669"/>
    <property type="project" value="UniProtKB-KW"/>
</dbReference>
<dbReference type="FunFam" id="3.30.70.270:FF:000020">
    <property type="entry name" value="Transposon Tf2-6 polyprotein-like Protein"/>
    <property type="match status" value="1"/>
</dbReference>
<evidence type="ECO:0000313" key="5">
    <source>
        <dbReference type="EMBL" id="WVZ93557.1"/>
    </source>
</evidence>
<dbReference type="CDD" id="cd09274">
    <property type="entry name" value="RNase_HI_RT_Ty3"/>
    <property type="match status" value="1"/>
</dbReference>
<dbReference type="CDD" id="cd00303">
    <property type="entry name" value="retropepsin_like"/>
    <property type="match status" value="1"/>
</dbReference>
<feature type="domain" description="Reverse transcriptase" evidence="2">
    <location>
        <begin position="302"/>
        <end position="372"/>
    </location>
</feature>
<dbReference type="Gene3D" id="3.30.70.270">
    <property type="match status" value="2"/>
</dbReference>
<protein>
    <submittedName>
        <fullName evidence="5">Uncharacterized protein</fullName>
    </submittedName>
</protein>
<evidence type="ECO:0000256" key="1">
    <source>
        <dbReference type="ARBA" id="ARBA00023268"/>
    </source>
</evidence>
<organism evidence="5 6">
    <name type="scientific">Paspalum notatum var. saurae</name>
    <dbReference type="NCBI Taxonomy" id="547442"/>
    <lineage>
        <taxon>Eukaryota</taxon>
        <taxon>Viridiplantae</taxon>
        <taxon>Streptophyta</taxon>
        <taxon>Embryophyta</taxon>
        <taxon>Tracheophyta</taxon>
        <taxon>Spermatophyta</taxon>
        <taxon>Magnoliopsida</taxon>
        <taxon>Liliopsida</taxon>
        <taxon>Poales</taxon>
        <taxon>Poaceae</taxon>
        <taxon>PACMAD clade</taxon>
        <taxon>Panicoideae</taxon>
        <taxon>Andropogonodae</taxon>
        <taxon>Paspaleae</taxon>
        <taxon>Paspalinae</taxon>
        <taxon>Paspalum</taxon>
    </lineage>
</organism>
<keyword evidence="6" id="KW-1185">Reference proteome</keyword>
<feature type="domain" description="Reverse transcriptase/retrotransposon-derived protein RNase H-like" evidence="3">
    <location>
        <begin position="434"/>
        <end position="528"/>
    </location>
</feature>
<dbReference type="Pfam" id="PF00078">
    <property type="entry name" value="RVT_1"/>
    <property type="match status" value="2"/>
</dbReference>
<dbReference type="PANTHER" id="PTHR37984:SF5">
    <property type="entry name" value="PROTEIN NYNRIN-LIKE"/>
    <property type="match status" value="1"/>
</dbReference>
<feature type="non-terminal residue" evidence="5">
    <location>
        <position position="1"/>
    </location>
</feature>
<accession>A0AAQ3UP46</accession>
<dbReference type="EMBL" id="CP144753">
    <property type="protein sequence ID" value="WVZ93557.1"/>
    <property type="molecule type" value="Genomic_DNA"/>
</dbReference>
<dbReference type="Pfam" id="PF17919">
    <property type="entry name" value="RT_RNaseH_2"/>
    <property type="match status" value="1"/>
</dbReference>
<evidence type="ECO:0000259" key="2">
    <source>
        <dbReference type="Pfam" id="PF00078"/>
    </source>
</evidence>
<proteinExistence type="predicted"/>
<evidence type="ECO:0000259" key="4">
    <source>
        <dbReference type="Pfam" id="PF17921"/>
    </source>
</evidence>
<dbReference type="InterPro" id="IPR043128">
    <property type="entry name" value="Rev_trsase/Diguanyl_cyclase"/>
</dbReference>
<dbReference type="CDD" id="cd01647">
    <property type="entry name" value="RT_LTR"/>
    <property type="match status" value="1"/>
</dbReference>
<feature type="domain" description="Reverse transcriptase" evidence="2">
    <location>
        <begin position="227"/>
        <end position="297"/>
    </location>
</feature>
<dbReference type="Gene3D" id="1.10.340.70">
    <property type="match status" value="1"/>
</dbReference>
<dbReference type="InterPro" id="IPR050951">
    <property type="entry name" value="Retrovirus_Pol_polyprotein"/>
</dbReference>
<dbReference type="InterPro" id="IPR000477">
    <property type="entry name" value="RT_dom"/>
</dbReference>
<dbReference type="Gene3D" id="3.10.10.10">
    <property type="entry name" value="HIV Type 1 Reverse Transcriptase, subunit A, domain 1"/>
    <property type="match status" value="1"/>
</dbReference>
<dbReference type="PANTHER" id="PTHR37984">
    <property type="entry name" value="PROTEIN CBG26694"/>
    <property type="match status" value="1"/>
</dbReference>
<dbReference type="InterPro" id="IPR041588">
    <property type="entry name" value="Integrase_H2C2"/>
</dbReference>